<dbReference type="InterPro" id="IPR052633">
    <property type="entry name" value="GRAM_domain_protein_2B"/>
</dbReference>
<dbReference type="EMBL" id="JAHRIN010032270">
    <property type="protein sequence ID" value="MEQ2202204.1"/>
    <property type="molecule type" value="Genomic_DNA"/>
</dbReference>
<protein>
    <submittedName>
        <fullName evidence="2">GRAM domain-containing protein 2B</fullName>
    </submittedName>
</protein>
<evidence type="ECO:0000313" key="2">
    <source>
        <dbReference type="EMBL" id="MEQ2202204.1"/>
    </source>
</evidence>
<dbReference type="InterPro" id="IPR004182">
    <property type="entry name" value="GRAM"/>
</dbReference>
<proteinExistence type="predicted"/>
<name>A0ABV0R253_9TELE</name>
<sequence>MVLTVIPCLCSVFQLSKSNSQYHKIFKEISKEEQLRQSYTCALQKDILYQGRMFVSDHWICFHSKVFGRDTKVLQTQTQLVVTAGFWFY</sequence>
<dbReference type="PANTHER" id="PTHR46645:SF2">
    <property type="entry name" value="GRAM DOMAIN-CONTAINING PROTEIN 2B"/>
    <property type="match status" value="1"/>
</dbReference>
<dbReference type="SMART" id="SM00568">
    <property type="entry name" value="GRAM"/>
    <property type="match status" value="1"/>
</dbReference>
<dbReference type="InterPro" id="IPR011993">
    <property type="entry name" value="PH-like_dom_sf"/>
</dbReference>
<dbReference type="Proteomes" id="UP001434883">
    <property type="component" value="Unassembled WGS sequence"/>
</dbReference>
<dbReference type="PANTHER" id="PTHR46645">
    <property type="entry name" value="GRAM DOMAIN-CONTAINING PROTEIN 2B-RELATED"/>
    <property type="match status" value="1"/>
</dbReference>
<dbReference type="Pfam" id="PF02893">
    <property type="entry name" value="GRAM"/>
    <property type="match status" value="1"/>
</dbReference>
<accession>A0ABV0R253</accession>
<evidence type="ECO:0000313" key="3">
    <source>
        <dbReference type="Proteomes" id="UP001434883"/>
    </source>
</evidence>
<organism evidence="2 3">
    <name type="scientific">Xenoophorus captivus</name>
    <dbReference type="NCBI Taxonomy" id="1517983"/>
    <lineage>
        <taxon>Eukaryota</taxon>
        <taxon>Metazoa</taxon>
        <taxon>Chordata</taxon>
        <taxon>Craniata</taxon>
        <taxon>Vertebrata</taxon>
        <taxon>Euteleostomi</taxon>
        <taxon>Actinopterygii</taxon>
        <taxon>Neopterygii</taxon>
        <taxon>Teleostei</taxon>
        <taxon>Neoteleostei</taxon>
        <taxon>Acanthomorphata</taxon>
        <taxon>Ovalentaria</taxon>
        <taxon>Atherinomorphae</taxon>
        <taxon>Cyprinodontiformes</taxon>
        <taxon>Goodeidae</taxon>
        <taxon>Xenoophorus</taxon>
    </lineage>
</organism>
<reference evidence="2 3" key="1">
    <citation type="submission" date="2021-06" db="EMBL/GenBank/DDBJ databases">
        <authorList>
            <person name="Palmer J.M."/>
        </authorList>
    </citation>
    <scope>NUCLEOTIDE SEQUENCE [LARGE SCALE GENOMIC DNA]</scope>
    <source>
        <strain evidence="2 3">XC_2019</strain>
        <tissue evidence="2">Muscle</tissue>
    </source>
</reference>
<gene>
    <name evidence="2" type="primary">GRAMD2B</name>
    <name evidence="2" type="ORF">XENOCAPTIV_027327</name>
</gene>
<evidence type="ECO:0000259" key="1">
    <source>
        <dbReference type="SMART" id="SM00568"/>
    </source>
</evidence>
<keyword evidence="3" id="KW-1185">Reference proteome</keyword>
<comment type="caution">
    <text evidence="2">The sequence shown here is derived from an EMBL/GenBank/DDBJ whole genome shotgun (WGS) entry which is preliminary data.</text>
</comment>
<dbReference type="Gene3D" id="2.30.29.30">
    <property type="entry name" value="Pleckstrin-homology domain (PH domain)/Phosphotyrosine-binding domain (PTB)"/>
    <property type="match status" value="1"/>
</dbReference>
<feature type="domain" description="GRAM" evidence="1">
    <location>
        <begin position="20"/>
        <end position="84"/>
    </location>
</feature>